<comment type="subunit">
    <text evidence="2">Homotrimer.</text>
</comment>
<keyword evidence="7" id="KW-0406">Ion transport</keyword>
<evidence type="ECO:0000256" key="4">
    <source>
        <dbReference type="ARBA" id="ARBA00022452"/>
    </source>
</evidence>
<keyword evidence="14" id="KW-1185">Reference proteome</keyword>
<dbReference type="CDD" id="cd00342">
    <property type="entry name" value="gram_neg_porins"/>
    <property type="match status" value="1"/>
</dbReference>
<keyword evidence="3" id="KW-0813">Transport</keyword>
<dbReference type="InterPro" id="IPR033900">
    <property type="entry name" value="Gram_neg_porin_domain"/>
</dbReference>
<protein>
    <recommendedName>
        <fullName evidence="12">Porin domain-containing protein</fullName>
    </recommendedName>
</protein>
<evidence type="ECO:0000256" key="10">
    <source>
        <dbReference type="ARBA" id="ARBA00023237"/>
    </source>
</evidence>
<evidence type="ECO:0000259" key="12">
    <source>
        <dbReference type="Pfam" id="PF13609"/>
    </source>
</evidence>
<proteinExistence type="predicted"/>
<organism evidence="13 14">
    <name type="scientific">Alishewanella tabrizica</name>
    <dbReference type="NCBI Taxonomy" id="671278"/>
    <lineage>
        <taxon>Bacteria</taxon>
        <taxon>Pseudomonadati</taxon>
        <taxon>Pseudomonadota</taxon>
        <taxon>Gammaproteobacteria</taxon>
        <taxon>Alteromonadales</taxon>
        <taxon>Alteromonadaceae</taxon>
        <taxon>Alishewanella</taxon>
    </lineage>
</organism>
<keyword evidence="9" id="KW-0472">Membrane</keyword>
<accession>A0ABQ2WR72</accession>
<dbReference type="PANTHER" id="PTHR34501">
    <property type="entry name" value="PROTEIN YDDL-RELATED"/>
    <property type="match status" value="1"/>
</dbReference>
<evidence type="ECO:0000256" key="2">
    <source>
        <dbReference type="ARBA" id="ARBA00011233"/>
    </source>
</evidence>
<comment type="subcellular location">
    <subcellularLocation>
        <location evidence="1">Cell outer membrane</location>
        <topology evidence="1">Multi-pass membrane protein</topology>
    </subcellularLocation>
</comment>
<dbReference type="SUPFAM" id="SSF56935">
    <property type="entry name" value="Porins"/>
    <property type="match status" value="1"/>
</dbReference>
<keyword evidence="5" id="KW-0812">Transmembrane</keyword>
<dbReference type="PRINTS" id="PR00182">
    <property type="entry name" value="ECOLNEIPORIN"/>
</dbReference>
<dbReference type="InterPro" id="IPR050298">
    <property type="entry name" value="Gram-neg_bact_OMP"/>
</dbReference>
<dbReference type="Proteomes" id="UP000634667">
    <property type="component" value="Unassembled WGS sequence"/>
</dbReference>
<evidence type="ECO:0000256" key="3">
    <source>
        <dbReference type="ARBA" id="ARBA00022448"/>
    </source>
</evidence>
<reference evidence="14" key="1">
    <citation type="journal article" date="2019" name="Int. J. Syst. Evol. Microbiol.">
        <title>The Global Catalogue of Microorganisms (GCM) 10K type strain sequencing project: providing services to taxonomists for standard genome sequencing and annotation.</title>
        <authorList>
            <consortium name="The Broad Institute Genomics Platform"/>
            <consortium name="The Broad Institute Genome Sequencing Center for Infectious Disease"/>
            <person name="Wu L."/>
            <person name="Ma J."/>
        </authorList>
    </citation>
    <scope>NUCLEOTIDE SEQUENCE [LARGE SCALE GENOMIC DNA]</scope>
    <source>
        <strain evidence="14">KCTC 23723</strain>
    </source>
</reference>
<evidence type="ECO:0000256" key="11">
    <source>
        <dbReference type="SAM" id="SignalP"/>
    </source>
</evidence>
<dbReference type="PANTHER" id="PTHR34501:SF9">
    <property type="entry name" value="MAJOR OUTER MEMBRANE PROTEIN P.IA"/>
    <property type="match status" value="1"/>
</dbReference>
<dbReference type="InterPro" id="IPR002299">
    <property type="entry name" value="Porin_Neis"/>
</dbReference>
<evidence type="ECO:0000256" key="6">
    <source>
        <dbReference type="ARBA" id="ARBA00022729"/>
    </source>
</evidence>
<evidence type="ECO:0000256" key="7">
    <source>
        <dbReference type="ARBA" id="ARBA00023065"/>
    </source>
</evidence>
<sequence>MNTIKLSLVAAALSTVFLPALAADVEIYGRAHLSLDSLDNGVDSGTNVSSNSSRLGFRAKTELDGGLEAFAQIEQNIRFDEGAGSWASRDSFVGIRGDFGTVRLGQFDTPLKSIRGKVDMFGDRVGDIRNLTRTSTAGNTNANIGNVFDERFKNGVHYQTPKFGNFVFDIHYTPHNTEGATVDNVRESYSMALSYEVSGFYAAIAYETFEGQNDLDPNALRLGAYYDVTSDFRVSGMFQSASDIPGGDRNVYGLGASYKLGDYILRSQYYVAAENDVADSAASMLVVGADRRLGKDLTLYVAYGITSNEDAAAFRVSAGGRDTQMAAIAGENSSGLSLGIQYNF</sequence>
<dbReference type="RefSeq" id="WP_189483096.1">
    <property type="nucleotide sequence ID" value="NZ_BMYR01000008.1"/>
</dbReference>
<evidence type="ECO:0000256" key="9">
    <source>
        <dbReference type="ARBA" id="ARBA00023136"/>
    </source>
</evidence>
<evidence type="ECO:0000256" key="5">
    <source>
        <dbReference type="ARBA" id="ARBA00022692"/>
    </source>
</evidence>
<dbReference type="InterPro" id="IPR001702">
    <property type="entry name" value="Porin_Gram-ve"/>
</dbReference>
<keyword evidence="6 11" id="KW-0732">Signal</keyword>
<keyword evidence="4" id="KW-1134">Transmembrane beta strand</keyword>
<evidence type="ECO:0000256" key="1">
    <source>
        <dbReference type="ARBA" id="ARBA00004571"/>
    </source>
</evidence>
<keyword evidence="8" id="KW-0626">Porin</keyword>
<comment type="caution">
    <text evidence="13">The sequence shown here is derived from an EMBL/GenBank/DDBJ whole genome shotgun (WGS) entry which is preliminary data.</text>
</comment>
<keyword evidence="10" id="KW-0998">Cell outer membrane</keyword>
<feature type="signal peptide" evidence="11">
    <location>
        <begin position="1"/>
        <end position="22"/>
    </location>
</feature>
<dbReference type="Gene3D" id="2.40.160.10">
    <property type="entry name" value="Porin"/>
    <property type="match status" value="1"/>
</dbReference>
<dbReference type="Pfam" id="PF13609">
    <property type="entry name" value="Porin_4"/>
    <property type="match status" value="1"/>
</dbReference>
<dbReference type="PRINTS" id="PR00184">
    <property type="entry name" value="NEISSPPORIN"/>
</dbReference>
<dbReference type="EMBL" id="BMYR01000008">
    <property type="protein sequence ID" value="GGW64227.1"/>
    <property type="molecule type" value="Genomic_DNA"/>
</dbReference>
<evidence type="ECO:0000313" key="13">
    <source>
        <dbReference type="EMBL" id="GGW64227.1"/>
    </source>
</evidence>
<name>A0ABQ2WR72_9ALTE</name>
<dbReference type="InterPro" id="IPR023614">
    <property type="entry name" value="Porin_dom_sf"/>
</dbReference>
<evidence type="ECO:0000256" key="8">
    <source>
        <dbReference type="ARBA" id="ARBA00023114"/>
    </source>
</evidence>
<gene>
    <name evidence="13" type="ORF">GCM10008111_20140</name>
</gene>
<feature type="chain" id="PRO_5047045409" description="Porin domain-containing protein" evidence="11">
    <location>
        <begin position="23"/>
        <end position="344"/>
    </location>
</feature>
<evidence type="ECO:0000313" key="14">
    <source>
        <dbReference type="Proteomes" id="UP000634667"/>
    </source>
</evidence>
<feature type="domain" description="Porin" evidence="12">
    <location>
        <begin position="11"/>
        <end position="310"/>
    </location>
</feature>